<reference evidence="6 7" key="1">
    <citation type="submission" date="2018-04" db="EMBL/GenBank/DDBJ databases">
        <title>Cupriavidus necator CR12 genome sequencing and assembly.</title>
        <authorList>
            <person name="Ben Fekih I."/>
            <person name="Mazhar H.S."/>
            <person name="Bello S.K."/>
            <person name="Rensing C."/>
        </authorList>
    </citation>
    <scope>NUCLEOTIDE SEQUENCE [LARGE SCALE GENOMIC DNA]</scope>
    <source>
        <strain evidence="6 7">CR12</strain>
    </source>
</reference>
<name>A0A367P8C1_CUPNE</name>
<dbReference type="Pfam" id="PF01614">
    <property type="entry name" value="IclR_C"/>
    <property type="match status" value="1"/>
</dbReference>
<evidence type="ECO:0000256" key="3">
    <source>
        <dbReference type="ARBA" id="ARBA00023163"/>
    </source>
</evidence>
<keyword evidence="3" id="KW-0804">Transcription</keyword>
<organism evidence="6 7">
    <name type="scientific">Cupriavidus necator</name>
    <name type="common">Alcaligenes eutrophus</name>
    <name type="synonym">Ralstonia eutropha</name>
    <dbReference type="NCBI Taxonomy" id="106590"/>
    <lineage>
        <taxon>Bacteria</taxon>
        <taxon>Pseudomonadati</taxon>
        <taxon>Pseudomonadota</taxon>
        <taxon>Betaproteobacteria</taxon>
        <taxon>Burkholderiales</taxon>
        <taxon>Burkholderiaceae</taxon>
        <taxon>Cupriavidus</taxon>
    </lineage>
</organism>
<dbReference type="EMBL" id="QDHA01000113">
    <property type="protein sequence ID" value="RCJ04089.1"/>
    <property type="molecule type" value="Genomic_DNA"/>
</dbReference>
<dbReference type="InterPro" id="IPR050707">
    <property type="entry name" value="HTH_MetabolicPath_Reg"/>
</dbReference>
<evidence type="ECO:0000259" key="4">
    <source>
        <dbReference type="PROSITE" id="PS51077"/>
    </source>
</evidence>
<dbReference type="SMART" id="SM00346">
    <property type="entry name" value="HTH_ICLR"/>
    <property type="match status" value="1"/>
</dbReference>
<dbReference type="AlphaFoldDB" id="A0A367P8C1"/>
<dbReference type="GO" id="GO:0003700">
    <property type="term" value="F:DNA-binding transcription factor activity"/>
    <property type="evidence" value="ECO:0007669"/>
    <property type="project" value="TreeGrafter"/>
</dbReference>
<keyword evidence="2" id="KW-0238">DNA-binding</keyword>
<dbReference type="GO" id="GO:0045892">
    <property type="term" value="P:negative regulation of DNA-templated transcription"/>
    <property type="evidence" value="ECO:0007669"/>
    <property type="project" value="TreeGrafter"/>
</dbReference>
<dbReference type="GO" id="GO:0003677">
    <property type="term" value="F:DNA binding"/>
    <property type="evidence" value="ECO:0007669"/>
    <property type="project" value="UniProtKB-KW"/>
</dbReference>
<evidence type="ECO:0000313" key="6">
    <source>
        <dbReference type="EMBL" id="RCJ04089.1"/>
    </source>
</evidence>
<comment type="caution">
    <text evidence="6">The sequence shown here is derived from an EMBL/GenBank/DDBJ whole genome shotgun (WGS) entry which is preliminary data.</text>
</comment>
<gene>
    <name evidence="6" type="ORF">DDK22_33770</name>
</gene>
<dbReference type="Gene3D" id="3.30.450.40">
    <property type="match status" value="1"/>
</dbReference>
<dbReference type="Pfam" id="PF09339">
    <property type="entry name" value="HTH_IclR"/>
    <property type="match status" value="1"/>
</dbReference>
<keyword evidence="1" id="KW-0805">Transcription regulation</keyword>
<dbReference type="PANTHER" id="PTHR30136:SF24">
    <property type="entry name" value="HTH-TYPE TRANSCRIPTIONAL REPRESSOR ALLR"/>
    <property type="match status" value="1"/>
</dbReference>
<dbReference type="InterPro" id="IPR014757">
    <property type="entry name" value="Tscrpt_reg_IclR_C"/>
</dbReference>
<feature type="domain" description="HTH iclR-type" evidence="4">
    <location>
        <begin position="1"/>
        <end position="61"/>
    </location>
</feature>
<dbReference type="Gene3D" id="1.10.10.10">
    <property type="entry name" value="Winged helix-like DNA-binding domain superfamily/Winged helix DNA-binding domain"/>
    <property type="match status" value="1"/>
</dbReference>
<dbReference type="PROSITE" id="PS51077">
    <property type="entry name" value="HTH_ICLR"/>
    <property type="match status" value="1"/>
</dbReference>
<dbReference type="RefSeq" id="WP_114135727.1">
    <property type="nucleotide sequence ID" value="NZ_CP068436.1"/>
</dbReference>
<evidence type="ECO:0000313" key="7">
    <source>
        <dbReference type="Proteomes" id="UP000253501"/>
    </source>
</evidence>
<evidence type="ECO:0000256" key="1">
    <source>
        <dbReference type="ARBA" id="ARBA00023015"/>
    </source>
</evidence>
<dbReference type="PANTHER" id="PTHR30136">
    <property type="entry name" value="HELIX-TURN-HELIX TRANSCRIPTIONAL REGULATOR, ICLR FAMILY"/>
    <property type="match status" value="1"/>
</dbReference>
<dbReference type="InterPro" id="IPR036388">
    <property type="entry name" value="WH-like_DNA-bd_sf"/>
</dbReference>
<dbReference type="InterPro" id="IPR029016">
    <property type="entry name" value="GAF-like_dom_sf"/>
</dbReference>
<evidence type="ECO:0000259" key="5">
    <source>
        <dbReference type="PROSITE" id="PS51078"/>
    </source>
</evidence>
<feature type="domain" description="IclR-ED" evidence="5">
    <location>
        <begin position="62"/>
        <end position="241"/>
    </location>
</feature>
<dbReference type="PROSITE" id="PS51078">
    <property type="entry name" value="ICLR_ED"/>
    <property type="match status" value="1"/>
</dbReference>
<dbReference type="Proteomes" id="UP000253501">
    <property type="component" value="Unassembled WGS sequence"/>
</dbReference>
<protein>
    <submittedName>
        <fullName evidence="6">ArsR family transcriptional regulator</fullName>
    </submittedName>
</protein>
<dbReference type="SUPFAM" id="SSF46785">
    <property type="entry name" value="Winged helix' DNA-binding domain"/>
    <property type="match status" value="1"/>
</dbReference>
<evidence type="ECO:0000256" key="2">
    <source>
        <dbReference type="ARBA" id="ARBA00023125"/>
    </source>
</evidence>
<dbReference type="InterPro" id="IPR005471">
    <property type="entry name" value="Tscrpt_reg_IclR_N"/>
</dbReference>
<dbReference type="InterPro" id="IPR036390">
    <property type="entry name" value="WH_DNA-bd_sf"/>
</dbReference>
<dbReference type="SUPFAM" id="SSF55781">
    <property type="entry name" value="GAF domain-like"/>
    <property type="match status" value="1"/>
</dbReference>
<sequence>MSSLTRMLGLLDLFDTERPFWTSEQIMEATGYTRPTTFRYLKVLRDAGFLARFGGGYTLGGKAAKLDYVIRQSDPLVKLFDPIMSQLRDHIGCEIILVSLLGDEFFATIHKERIGNSAEQSWPRGRPMPLHKGAGGIAVLSAMPKAQLKRMLKSPKIEAASVDVEELLKEIEAAGKQGYAISYGAIDPGNVGIAVPIVLNGVPPAALLIAMEKHRYATADVSILVGLLQKARREMVAVFNAYQIQLEGRSGGADTSTFNSLATASADTQLN</sequence>
<proteinExistence type="predicted"/>
<accession>A0A367P8C1</accession>